<keyword evidence="2" id="KW-0732">Signal</keyword>
<evidence type="ECO:0000256" key="3">
    <source>
        <dbReference type="ARBA" id="ARBA00023004"/>
    </source>
</evidence>
<dbReference type="KEGG" id="vsc:VSVS12_03404"/>
<dbReference type="STRING" id="45658.VSVS12_03404"/>
<dbReference type="PANTHER" id="PTHR42827:SF1">
    <property type="entry name" value="IRON-SULFUR CLUSTER-BINDING PROTEIN"/>
    <property type="match status" value="1"/>
</dbReference>
<reference evidence="6 8" key="1">
    <citation type="submission" date="2016-07" db="EMBL/GenBank/DDBJ databases">
        <title>Genome sequencing of Vibrio scophthalmi strain VS-05, an isolated from Paralichthys olivaceus.</title>
        <authorList>
            <person name="Han H.-J."/>
        </authorList>
    </citation>
    <scope>NUCLEOTIDE SEQUENCE [LARGE SCALE GENOMIC DNA]</scope>
    <source>
        <strain evidence="6 8">VS-05</strain>
    </source>
</reference>
<dbReference type="Pfam" id="PF10518">
    <property type="entry name" value="TAT_signal"/>
    <property type="match status" value="1"/>
</dbReference>
<dbReference type="InterPro" id="IPR017900">
    <property type="entry name" value="4Fe4S_Fe_S_CS"/>
</dbReference>
<evidence type="ECO:0000256" key="2">
    <source>
        <dbReference type="ARBA" id="ARBA00022729"/>
    </source>
</evidence>
<accession>A0A1B1NTU3</accession>
<keyword evidence="3" id="KW-0408">Iron</keyword>
<dbReference type="PATRIC" id="fig|45658.6.peg.3346"/>
<protein>
    <submittedName>
        <fullName evidence="7">3-chloro-4-hydroxyphenylacetate reductive dehalogenase</fullName>
    </submittedName>
</protein>
<dbReference type="Proteomes" id="UP000095131">
    <property type="component" value="Unassembled WGS sequence"/>
</dbReference>
<dbReference type="GO" id="GO:0046872">
    <property type="term" value="F:metal ion binding"/>
    <property type="evidence" value="ECO:0007669"/>
    <property type="project" value="UniProtKB-KW"/>
</dbReference>
<reference evidence="7 9" key="2">
    <citation type="submission" date="2016-08" db="EMBL/GenBank/DDBJ databases">
        <title>Genome sequencing of Vibrio scophthalmi strain FP3289, an isolated from Paralichthys olivaceus.</title>
        <authorList>
            <person name="Han H.-J."/>
        </authorList>
    </citation>
    <scope>NUCLEOTIDE SEQUENCE [LARGE SCALE GENOMIC DNA]</scope>
    <source>
        <strain evidence="7 9">FP3289</strain>
    </source>
</reference>
<evidence type="ECO:0000256" key="1">
    <source>
        <dbReference type="ARBA" id="ARBA00022723"/>
    </source>
</evidence>
<dbReference type="EMBL" id="CP016415">
    <property type="protein sequence ID" value="ANU38873.1"/>
    <property type="molecule type" value="Genomic_DNA"/>
</dbReference>
<dbReference type="InterPro" id="IPR019546">
    <property type="entry name" value="TAT_signal_bac_arc"/>
</dbReference>
<dbReference type="AlphaFoldDB" id="A0A1B1NTU3"/>
<dbReference type="InterPro" id="IPR017896">
    <property type="entry name" value="4Fe4S_Fe-S-bd"/>
</dbReference>
<dbReference type="Gene3D" id="3.30.70.20">
    <property type="match status" value="1"/>
</dbReference>
<dbReference type="SUPFAM" id="SSF54862">
    <property type="entry name" value="4Fe-4S ferredoxins"/>
    <property type="match status" value="1"/>
</dbReference>
<keyword evidence="4" id="KW-0411">Iron-sulfur</keyword>
<dbReference type="Proteomes" id="UP000092528">
    <property type="component" value="Chromosome 2"/>
</dbReference>
<evidence type="ECO:0000259" key="5">
    <source>
        <dbReference type="PROSITE" id="PS51379"/>
    </source>
</evidence>
<dbReference type="NCBIfam" id="TIGR01409">
    <property type="entry name" value="TAT_signal_seq"/>
    <property type="match status" value="1"/>
</dbReference>
<dbReference type="PROSITE" id="PS51379">
    <property type="entry name" value="4FE4S_FER_2"/>
    <property type="match status" value="1"/>
</dbReference>
<keyword evidence="1" id="KW-0479">Metal-binding</keyword>
<dbReference type="PROSITE" id="PS51318">
    <property type="entry name" value="TAT"/>
    <property type="match status" value="1"/>
</dbReference>
<dbReference type="EMBL" id="MDCJ01000007">
    <property type="protein sequence ID" value="ODS05616.1"/>
    <property type="molecule type" value="Genomic_DNA"/>
</dbReference>
<keyword evidence="8" id="KW-1185">Reference proteome</keyword>
<organism evidence="7 9">
    <name type="scientific">Vibrio scophthalmi</name>
    <dbReference type="NCBI Taxonomy" id="45658"/>
    <lineage>
        <taxon>Bacteria</taxon>
        <taxon>Pseudomonadati</taxon>
        <taxon>Pseudomonadota</taxon>
        <taxon>Gammaproteobacteria</taxon>
        <taxon>Vibrionales</taxon>
        <taxon>Vibrionaceae</taxon>
        <taxon>Vibrio</taxon>
    </lineage>
</organism>
<evidence type="ECO:0000313" key="6">
    <source>
        <dbReference type="EMBL" id="ANU38873.1"/>
    </source>
</evidence>
<dbReference type="Pfam" id="PF12838">
    <property type="entry name" value="Fer4_7"/>
    <property type="match status" value="1"/>
</dbReference>
<name>A0A1B1NTU3_9VIBR</name>
<sequence>MWSKYNYKSGVNVKEQVESGVADTSRRDFLKLGGAAAATATIGAAAGAGFVLGRDPDANVGWGRTESGHDMYFDREPFRVDVAPTMEVAGELTRPEWSDFLFHRTRVLGAEMKNGWVPTADWREIPNERVREYYSRYPERWADMRQSFEEKAEHTQNFEQHRSRFALGWAYSAAYMRGNMSNFPPKPDGHPDEVDFQWVKRTKQEFKSPKHASELIKKMAFKFGMSIVGITKMDPNFMFKNTMRGMPDWDESVPKHWKNVIIFGTPMNWDPMYAAIGYSTSYDGYFRAKNASGLMAAFLGELGYAARPQWPGSDYEIVVPPLAIQAGMGEAARNGILLTPELGPNIRLAAVITELDLEADKPIDTKVKHFCEECKICADSCPSGSISKADKPDAIVRGYRKFDFNQDSCWTMWRQGPTETAMGCRVCIAVCPYTRKNNWIHALVKETDPRDPTGITRKTLLAMQHNFFYYPEAEAYHGDWNGGRFAGYHQPPEWMRSENYLKVEKTWEYDGNWEGF</sequence>
<dbReference type="InterPro" id="IPR006311">
    <property type="entry name" value="TAT_signal"/>
</dbReference>
<evidence type="ECO:0000313" key="9">
    <source>
        <dbReference type="Proteomes" id="UP000095131"/>
    </source>
</evidence>
<evidence type="ECO:0000313" key="7">
    <source>
        <dbReference type="EMBL" id="ODS05616.1"/>
    </source>
</evidence>
<feature type="domain" description="4Fe-4S ferredoxin-type" evidence="5">
    <location>
        <begin position="359"/>
        <end position="391"/>
    </location>
</feature>
<evidence type="ECO:0000256" key="4">
    <source>
        <dbReference type="ARBA" id="ARBA00023014"/>
    </source>
</evidence>
<evidence type="ECO:0000313" key="8">
    <source>
        <dbReference type="Proteomes" id="UP000092528"/>
    </source>
</evidence>
<dbReference type="GO" id="GO:0051536">
    <property type="term" value="F:iron-sulfur cluster binding"/>
    <property type="evidence" value="ECO:0007669"/>
    <property type="project" value="UniProtKB-KW"/>
</dbReference>
<gene>
    <name evidence="7" type="ORF">VSF3289_04757</name>
    <name evidence="6" type="ORF">VSVS05_03837</name>
</gene>
<dbReference type="PROSITE" id="PS00198">
    <property type="entry name" value="4FE4S_FER_1"/>
    <property type="match status" value="1"/>
</dbReference>
<proteinExistence type="predicted"/>
<dbReference type="PANTHER" id="PTHR42827">
    <property type="entry name" value="IRON-SULFUR CLUSTER-BINDING PROTEIN-RELATED"/>
    <property type="match status" value="1"/>
</dbReference>